<keyword evidence="1" id="KW-0732">Signal</keyword>
<dbReference type="InterPro" id="IPR049366">
    <property type="entry name" value="RGL11_C"/>
</dbReference>
<evidence type="ECO:0000259" key="2">
    <source>
        <dbReference type="Pfam" id="PF18370"/>
    </source>
</evidence>
<comment type="caution">
    <text evidence="4">The sequence shown here is derived from an EMBL/GenBank/DDBJ whole genome shotgun (WGS) entry which is preliminary data.</text>
</comment>
<feature type="chain" id="PRO_5015703786" evidence="1">
    <location>
        <begin position="37"/>
        <end position="621"/>
    </location>
</feature>
<feature type="domain" description="Rhamnogalacturonan I lyase beta-sheet" evidence="2">
    <location>
        <begin position="52"/>
        <end position="131"/>
    </location>
</feature>
<feature type="signal peptide" evidence="1">
    <location>
        <begin position="1"/>
        <end position="36"/>
    </location>
</feature>
<evidence type="ECO:0000259" key="3">
    <source>
        <dbReference type="Pfam" id="PF21348"/>
    </source>
</evidence>
<evidence type="ECO:0000313" key="4">
    <source>
        <dbReference type="EMBL" id="PRX17056.1"/>
    </source>
</evidence>
<evidence type="ECO:0000313" key="5">
    <source>
        <dbReference type="Proteomes" id="UP000239415"/>
    </source>
</evidence>
<dbReference type="SUPFAM" id="SSF69318">
    <property type="entry name" value="Integrin alpha N-terminal domain"/>
    <property type="match status" value="1"/>
</dbReference>
<accession>A0A2T0K2J0</accession>
<dbReference type="AlphaFoldDB" id="A0A2T0K2J0"/>
<name>A0A2T0K2J0_9ACTN</name>
<protein>
    <submittedName>
        <fullName evidence="4">Uncharacterized protein</fullName>
    </submittedName>
</protein>
<dbReference type="CDD" id="cd10318">
    <property type="entry name" value="RGL11"/>
    <property type="match status" value="1"/>
</dbReference>
<dbReference type="Gene3D" id="2.60.40.10">
    <property type="entry name" value="Immunoglobulins"/>
    <property type="match status" value="1"/>
</dbReference>
<dbReference type="PANTHER" id="PTHR43118:SF1">
    <property type="entry name" value="RHAMNOGALACTURONAN LYASE (EUROFUNG)"/>
    <property type="match status" value="1"/>
</dbReference>
<dbReference type="Pfam" id="PF18370">
    <property type="entry name" value="RGI_lyase"/>
    <property type="match status" value="1"/>
</dbReference>
<dbReference type="InterPro" id="IPR041624">
    <property type="entry name" value="RGI_lyase"/>
</dbReference>
<dbReference type="RefSeq" id="WP_170154102.1">
    <property type="nucleotide sequence ID" value="NZ_BOMO01000167.1"/>
</dbReference>
<dbReference type="Pfam" id="PF21348">
    <property type="entry name" value="RGL11_C"/>
    <property type="match status" value="1"/>
</dbReference>
<reference evidence="4 5" key="1">
    <citation type="submission" date="2018-03" db="EMBL/GenBank/DDBJ databases">
        <title>Genomic Encyclopedia of Archaeal and Bacterial Type Strains, Phase II (KMG-II): from individual species to whole genera.</title>
        <authorList>
            <person name="Goeker M."/>
        </authorList>
    </citation>
    <scope>NUCLEOTIDE SEQUENCE [LARGE SCALE GENOMIC DNA]</scope>
    <source>
        <strain evidence="4 5">DSM 43146</strain>
    </source>
</reference>
<dbReference type="Proteomes" id="UP000239415">
    <property type="component" value="Unassembled WGS sequence"/>
</dbReference>
<proteinExistence type="predicted"/>
<evidence type="ECO:0000256" key="1">
    <source>
        <dbReference type="SAM" id="SignalP"/>
    </source>
</evidence>
<dbReference type="InterPro" id="IPR028994">
    <property type="entry name" value="Integrin_alpha_N"/>
</dbReference>
<gene>
    <name evidence="4" type="ORF">CLV67_117113</name>
</gene>
<dbReference type="PANTHER" id="PTHR43118">
    <property type="entry name" value="RHAMNOGALACTURONAN LYASE (EUROFUNG)"/>
    <property type="match status" value="1"/>
</dbReference>
<feature type="domain" description="Rhamnogalacturonan lyase family 11 C-terminal" evidence="3">
    <location>
        <begin position="143"/>
        <end position="621"/>
    </location>
</feature>
<dbReference type="EMBL" id="PVMZ01000017">
    <property type="protein sequence ID" value="PRX17056.1"/>
    <property type="molecule type" value="Genomic_DNA"/>
</dbReference>
<keyword evidence="5" id="KW-1185">Reference proteome</keyword>
<sequence length="621" mass="65745">MHNSAMPSRGRRVLPAAAVAATVALLLGSGITAAVADETPPATTAAPSSARTTEKLDRGLISLRSAKGNFLSWRLLESDPAGVAFNVYRGSNKINTAPITAGTNYTDLGGPAGAAYTVRPVVGGAEVATLAAEEPTVGLLAAYQDVPIQIPSGGTTPDGVSYTYSANDASVGDLDGDGQYEIVLKWDPSNAKDNSQSGYTGNVFIDAYKLNGTRLWRIDLGRNIRAGAHYTQFQVFDYDGDGRAEVAMKTADGTKDGGGVVIGSSSADYRNSSGYILSGPEFLTVFNGQTGRAMATANYVPARGTVSSWGDSYGNRVDRFLAGTAYLNGSYPSIIMARGYYTRSVIAAWDFRNGTLTRKWTFDSSSSTNGSAWAGQGNHQLSIADVDADGRDEIMYGAMAVDDNGSGLWTSGRGHGDAYHVSDLIPSRAGQEVFKVSEDGSKPAMWMADARTGSLIWSSPSCGCDNGRGVSADVYAGSPGAESWSSSVDGLRNTSGANIGRKPSSSNFVIWWDGDAQRELLDQTRIDKYGTGGDTRLLTASGVHSNNGTKATPSLQADILGDWREEVIWPTTNNSALRIYSTTDATSISRPSLMQDRQYREAVAWQNTAYNQPPHPSFAIG</sequence>
<dbReference type="InterPro" id="IPR034641">
    <property type="entry name" value="RGL11"/>
</dbReference>
<dbReference type="InterPro" id="IPR013783">
    <property type="entry name" value="Ig-like_fold"/>
</dbReference>
<dbReference type="GO" id="GO:0005975">
    <property type="term" value="P:carbohydrate metabolic process"/>
    <property type="evidence" value="ECO:0007669"/>
    <property type="project" value="UniProtKB-ARBA"/>
</dbReference>
<organism evidence="4 5">
    <name type="scientific">Actinoplanes italicus</name>
    <dbReference type="NCBI Taxonomy" id="113567"/>
    <lineage>
        <taxon>Bacteria</taxon>
        <taxon>Bacillati</taxon>
        <taxon>Actinomycetota</taxon>
        <taxon>Actinomycetes</taxon>
        <taxon>Micromonosporales</taxon>
        <taxon>Micromonosporaceae</taxon>
        <taxon>Actinoplanes</taxon>
    </lineage>
</organism>